<keyword evidence="2" id="KW-1185">Reference proteome</keyword>
<evidence type="ECO:0000313" key="1">
    <source>
        <dbReference type="EMBL" id="CAI5711712.1"/>
    </source>
</evidence>
<organism evidence="1 2">
    <name type="scientific">Peronospora destructor</name>
    <dbReference type="NCBI Taxonomy" id="86335"/>
    <lineage>
        <taxon>Eukaryota</taxon>
        <taxon>Sar</taxon>
        <taxon>Stramenopiles</taxon>
        <taxon>Oomycota</taxon>
        <taxon>Peronosporomycetes</taxon>
        <taxon>Peronosporales</taxon>
        <taxon>Peronosporaceae</taxon>
        <taxon>Peronospora</taxon>
    </lineage>
</organism>
<protein>
    <submittedName>
        <fullName evidence="1">Uncharacterized protein</fullName>
    </submittedName>
</protein>
<dbReference type="Proteomes" id="UP001162029">
    <property type="component" value="Unassembled WGS sequence"/>
</dbReference>
<dbReference type="AlphaFoldDB" id="A0AAV0SZV6"/>
<comment type="caution">
    <text evidence="1">The sequence shown here is derived from an EMBL/GenBank/DDBJ whole genome shotgun (WGS) entry which is preliminary data.</text>
</comment>
<accession>A0AAV0SZV6</accession>
<proteinExistence type="predicted"/>
<name>A0AAV0SZV6_9STRA</name>
<dbReference type="EMBL" id="CANTFM010000110">
    <property type="protein sequence ID" value="CAI5711712.1"/>
    <property type="molecule type" value="Genomic_DNA"/>
</dbReference>
<reference evidence="1" key="1">
    <citation type="submission" date="2022-12" db="EMBL/GenBank/DDBJ databases">
        <authorList>
            <person name="Webb A."/>
        </authorList>
    </citation>
    <scope>NUCLEOTIDE SEQUENCE</scope>
    <source>
        <strain evidence="1">Pd1</strain>
    </source>
</reference>
<sequence>MACMLTFFSQSDFPCLESIPTNSLSLIHVPDMSHVVHERADDCNLDLNFLDRHMVQSALIQYIPLDISQLSLDDVELRVESRPIEVAQEKIRNAEFHVVRAHLIKECEKRFSKDIADKVFKNPKQLNNNFIIDKAFIHLKQDDAMQQINIPDMPELKTKILYEFHDAATLHV</sequence>
<evidence type="ECO:0000313" key="2">
    <source>
        <dbReference type="Proteomes" id="UP001162029"/>
    </source>
</evidence>
<gene>
    <name evidence="1" type="ORF">PDE001_LOCUS666</name>
</gene>